<feature type="compositionally biased region" description="Basic and acidic residues" evidence="1">
    <location>
        <begin position="7"/>
        <end position="18"/>
    </location>
</feature>
<organism evidence="2 3">
    <name type="scientific">Liparis tanakae</name>
    <name type="common">Tanaka's snailfish</name>
    <dbReference type="NCBI Taxonomy" id="230148"/>
    <lineage>
        <taxon>Eukaryota</taxon>
        <taxon>Metazoa</taxon>
        <taxon>Chordata</taxon>
        <taxon>Craniata</taxon>
        <taxon>Vertebrata</taxon>
        <taxon>Euteleostomi</taxon>
        <taxon>Actinopterygii</taxon>
        <taxon>Neopterygii</taxon>
        <taxon>Teleostei</taxon>
        <taxon>Neoteleostei</taxon>
        <taxon>Acanthomorphata</taxon>
        <taxon>Eupercaria</taxon>
        <taxon>Perciformes</taxon>
        <taxon>Cottioidei</taxon>
        <taxon>Cottales</taxon>
        <taxon>Liparidae</taxon>
        <taxon>Liparis</taxon>
    </lineage>
</organism>
<protein>
    <submittedName>
        <fullName evidence="2">Uncharacterized protein</fullName>
    </submittedName>
</protein>
<sequence>MAELTETGERGARGEGRGSRSLSPAFSASLVSSPTHTSRSFLPGTPRSGSGSGSSSVSLADLFR</sequence>
<evidence type="ECO:0000313" key="2">
    <source>
        <dbReference type="EMBL" id="TNN30957.1"/>
    </source>
</evidence>
<reference evidence="2 3" key="1">
    <citation type="submission" date="2019-03" db="EMBL/GenBank/DDBJ databases">
        <title>First draft genome of Liparis tanakae, snailfish: a comprehensive survey of snailfish specific genes.</title>
        <authorList>
            <person name="Kim W."/>
            <person name="Song I."/>
            <person name="Jeong J.-H."/>
            <person name="Kim D."/>
            <person name="Kim S."/>
            <person name="Ryu S."/>
            <person name="Song J.Y."/>
            <person name="Lee S.K."/>
        </authorList>
    </citation>
    <scope>NUCLEOTIDE SEQUENCE [LARGE SCALE GENOMIC DNA]</scope>
    <source>
        <tissue evidence="2">Muscle</tissue>
    </source>
</reference>
<evidence type="ECO:0000256" key="1">
    <source>
        <dbReference type="SAM" id="MobiDB-lite"/>
    </source>
</evidence>
<proteinExistence type="predicted"/>
<comment type="caution">
    <text evidence="2">The sequence shown here is derived from an EMBL/GenBank/DDBJ whole genome shotgun (WGS) entry which is preliminary data.</text>
</comment>
<dbReference type="Proteomes" id="UP000314294">
    <property type="component" value="Unassembled WGS sequence"/>
</dbReference>
<evidence type="ECO:0000313" key="3">
    <source>
        <dbReference type="Proteomes" id="UP000314294"/>
    </source>
</evidence>
<keyword evidence="3" id="KW-1185">Reference proteome</keyword>
<accession>A0A4Z2EPT8</accession>
<feature type="compositionally biased region" description="Polar residues" evidence="1">
    <location>
        <begin position="24"/>
        <end position="40"/>
    </location>
</feature>
<feature type="region of interest" description="Disordered" evidence="1">
    <location>
        <begin position="1"/>
        <end position="64"/>
    </location>
</feature>
<gene>
    <name evidence="2" type="ORF">EYF80_058890</name>
</gene>
<dbReference type="EMBL" id="SRLO01003958">
    <property type="protein sequence ID" value="TNN30957.1"/>
    <property type="molecule type" value="Genomic_DNA"/>
</dbReference>
<name>A0A4Z2EPT8_9TELE</name>
<dbReference type="AlphaFoldDB" id="A0A4Z2EPT8"/>